<dbReference type="Proteomes" id="UP000284465">
    <property type="component" value="Unassembled WGS sequence"/>
</dbReference>
<name>A0A3R6ADX7_9FIRM</name>
<dbReference type="RefSeq" id="WP_117918859.1">
    <property type="nucleotide sequence ID" value="NZ_QRPI01000005.1"/>
</dbReference>
<gene>
    <name evidence="2" type="ORF">DW927_18580</name>
    <name evidence="1" type="ORF">GMD50_03150</name>
</gene>
<evidence type="ECO:0000313" key="3">
    <source>
        <dbReference type="Proteomes" id="UP000284465"/>
    </source>
</evidence>
<accession>A0A3R6ADX7</accession>
<sequence>MSKLTFTTLKNLVNQMKENNVDKDKFSFVYKVKFDVIVAIVHEGYELLVGLHTVNYGFVVKVNQNFVAELKEDDYYNLCKYLNLSFRNDGFTSNVFLKLLSSKIPDHYSGYKYSYKDMIPFLKCKPIDEAQKIYFKGWNDHTKDHNKAHNFEKTEFYFGKEVADYCRVNNISSLWTHIAKEEDTFYNPWHIK</sequence>
<dbReference type="InterPro" id="IPR046100">
    <property type="entry name" value="DUF6037"/>
</dbReference>
<evidence type="ECO:0000313" key="4">
    <source>
        <dbReference type="Proteomes" id="UP000478483"/>
    </source>
</evidence>
<reference evidence="2 3" key="1">
    <citation type="submission" date="2018-08" db="EMBL/GenBank/DDBJ databases">
        <title>A genome reference for cultivated species of the human gut microbiota.</title>
        <authorList>
            <person name="Zou Y."/>
            <person name="Xue W."/>
            <person name="Luo G."/>
        </authorList>
    </citation>
    <scope>NUCLEOTIDE SEQUENCE [LARGE SCALE GENOMIC DNA]</scope>
    <source>
        <strain evidence="2 3">AM43-11</strain>
    </source>
</reference>
<protein>
    <submittedName>
        <fullName evidence="2">Uncharacterized protein</fullName>
    </submittedName>
</protein>
<dbReference type="EMBL" id="WNAJ01000002">
    <property type="protein sequence ID" value="MTR84066.1"/>
    <property type="molecule type" value="Genomic_DNA"/>
</dbReference>
<dbReference type="AlphaFoldDB" id="A0A3R6ADX7"/>
<evidence type="ECO:0000313" key="1">
    <source>
        <dbReference type="EMBL" id="MTR84066.1"/>
    </source>
</evidence>
<dbReference type="Pfam" id="PF19503">
    <property type="entry name" value="DUF6037"/>
    <property type="match status" value="1"/>
</dbReference>
<comment type="caution">
    <text evidence="2">The sequence shown here is derived from an EMBL/GenBank/DDBJ whole genome shotgun (WGS) entry which is preliminary data.</text>
</comment>
<reference evidence="1 4" key="2">
    <citation type="journal article" date="2019" name="Nat. Med.">
        <title>A library of human gut bacterial isolates paired with longitudinal multiomics data enables mechanistic microbiome research.</title>
        <authorList>
            <person name="Poyet M."/>
            <person name="Groussin M."/>
            <person name="Gibbons S.M."/>
            <person name="Avila-Pacheco J."/>
            <person name="Jiang X."/>
            <person name="Kearney S.M."/>
            <person name="Perrotta A.R."/>
            <person name="Berdy B."/>
            <person name="Zhao S."/>
            <person name="Lieberman T.D."/>
            <person name="Swanson P.K."/>
            <person name="Smith M."/>
            <person name="Roesemann S."/>
            <person name="Alexander J.E."/>
            <person name="Rich S.A."/>
            <person name="Livny J."/>
            <person name="Vlamakis H."/>
            <person name="Clish C."/>
            <person name="Bullock K."/>
            <person name="Deik A."/>
            <person name="Scott J."/>
            <person name="Pierce K.A."/>
            <person name="Xavier R.J."/>
            <person name="Alm E.J."/>
        </authorList>
    </citation>
    <scope>NUCLEOTIDE SEQUENCE [LARGE SCALE GENOMIC DNA]</scope>
    <source>
        <strain evidence="1 4">BIOML-A1</strain>
    </source>
</reference>
<proteinExistence type="predicted"/>
<dbReference type="Proteomes" id="UP000478483">
    <property type="component" value="Unassembled WGS sequence"/>
</dbReference>
<organism evidence="2 3">
    <name type="scientific">Roseburia intestinalis</name>
    <dbReference type="NCBI Taxonomy" id="166486"/>
    <lineage>
        <taxon>Bacteria</taxon>
        <taxon>Bacillati</taxon>
        <taxon>Bacillota</taxon>
        <taxon>Clostridia</taxon>
        <taxon>Lachnospirales</taxon>
        <taxon>Lachnospiraceae</taxon>
        <taxon>Roseburia</taxon>
    </lineage>
</organism>
<dbReference type="EMBL" id="QSFP01000036">
    <property type="protein sequence ID" value="RHA62577.1"/>
    <property type="molecule type" value="Genomic_DNA"/>
</dbReference>
<evidence type="ECO:0000313" key="2">
    <source>
        <dbReference type="EMBL" id="RHA62577.1"/>
    </source>
</evidence>